<feature type="compositionally biased region" description="Basic and acidic residues" evidence="1">
    <location>
        <begin position="1"/>
        <end position="20"/>
    </location>
</feature>
<evidence type="ECO:0000256" key="2">
    <source>
        <dbReference type="SAM" id="Phobius"/>
    </source>
</evidence>
<feature type="transmembrane region" description="Helical" evidence="2">
    <location>
        <begin position="226"/>
        <end position="243"/>
    </location>
</feature>
<keyword evidence="2" id="KW-0812">Transmembrane</keyword>
<evidence type="ECO:0000313" key="3">
    <source>
        <dbReference type="EMBL" id="MBW0494070.1"/>
    </source>
</evidence>
<name>A0A9Q3D1V5_9BASI</name>
<keyword evidence="2" id="KW-1133">Transmembrane helix</keyword>
<dbReference type="AlphaFoldDB" id="A0A9Q3D1V5"/>
<reference evidence="3" key="1">
    <citation type="submission" date="2021-03" db="EMBL/GenBank/DDBJ databases">
        <title>Draft genome sequence of rust myrtle Austropuccinia psidii MF-1, a brazilian biotype.</title>
        <authorList>
            <person name="Quecine M.C."/>
            <person name="Pachon D.M.R."/>
            <person name="Bonatelli M.L."/>
            <person name="Correr F.H."/>
            <person name="Franceschini L.M."/>
            <person name="Leite T.F."/>
            <person name="Margarido G.R.A."/>
            <person name="Almeida C.A."/>
            <person name="Ferrarezi J.A."/>
            <person name="Labate C.A."/>
        </authorList>
    </citation>
    <scope>NUCLEOTIDE SEQUENCE</scope>
    <source>
        <strain evidence="3">MF-1</strain>
    </source>
</reference>
<protein>
    <recommendedName>
        <fullName evidence="5">Thioredoxin-like fold domain-containing protein</fullName>
    </recommendedName>
</protein>
<feature type="transmembrane region" description="Helical" evidence="2">
    <location>
        <begin position="166"/>
        <end position="185"/>
    </location>
</feature>
<accession>A0A9Q3D1V5</accession>
<keyword evidence="2" id="KW-0472">Membrane</keyword>
<dbReference type="EMBL" id="AVOT02012390">
    <property type="protein sequence ID" value="MBW0494070.1"/>
    <property type="molecule type" value="Genomic_DNA"/>
</dbReference>
<gene>
    <name evidence="3" type="ORF">O181_033785</name>
</gene>
<evidence type="ECO:0000256" key="1">
    <source>
        <dbReference type="SAM" id="MobiDB-lite"/>
    </source>
</evidence>
<evidence type="ECO:0000313" key="4">
    <source>
        <dbReference type="Proteomes" id="UP000765509"/>
    </source>
</evidence>
<organism evidence="3 4">
    <name type="scientific">Austropuccinia psidii MF-1</name>
    <dbReference type="NCBI Taxonomy" id="1389203"/>
    <lineage>
        <taxon>Eukaryota</taxon>
        <taxon>Fungi</taxon>
        <taxon>Dikarya</taxon>
        <taxon>Basidiomycota</taxon>
        <taxon>Pucciniomycotina</taxon>
        <taxon>Pucciniomycetes</taxon>
        <taxon>Pucciniales</taxon>
        <taxon>Sphaerophragmiaceae</taxon>
        <taxon>Austropuccinia</taxon>
    </lineage>
</organism>
<feature type="region of interest" description="Disordered" evidence="1">
    <location>
        <begin position="1"/>
        <end position="26"/>
    </location>
</feature>
<comment type="caution">
    <text evidence="3">The sequence shown here is derived from an EMBL/GenBank/DDBJ whole genome shotgun (WGS) entry which is preliminary data.</text>
</comment>
<dbReference type="Proteomes" id="UP000765509">
    <property type="component" value="Unassembled WGS sequence"/>
</dbReference>
<sequence length="294" mass="33820">MSSTKDSTDQKVDQKEKAKYAVDSTQAHPDPVLSRLRLNDPFGKPIENPKLFFRDCKVVGFLFANNWKYDPDSLQNRVIDLCRRNPHRFKCIFVSIDSNRQNFDSATKEKPWVNMIWEDGSNVEEGEEKGDLNNEFLSPEDDLNLLKGILTGKINDQKDPRPISRVGLCSGLNIMFSPTLAIYHLESKTWLNLNVRNDLLKSKERREVALESWERGESLVMGWSDILWGLRWSLLLIVAALIYRTLLSYDDSYNIVHLVEKIMDPSARNPVQPTTPPLMTSSSQKPKIADYIEF</sequence>
<dbReference type="OrthoDB" id="409136at2759"/>
<keyword evidence="4" id="KW-1185">Reference proteome</keyword>
<evidence type="ECO:0008006" key="5">
    <source>
        <dbReference type="Google" id="ProtNLM"/>
    </source>
</evidence>
<proteinExistence type="predicted"/>